<evidence type="ECO:0000256" key="6">
    <source>
        <dbReference type="ARBA" id="ARBA00023136"/>
    </source>
</evidence>
<evidence type="ECO:0000256" key="3">
    <source>
        <dbReference type="ARBA" id="ARBA00022475"/>
    </source>
</evidence>
<evidence type="ECO:0000256" key="1">
    <source>
        <dbReference type="ARBA" id="ARBA00004651"/>
    </source>
</evidence>
<name>X1BFL7_9ZZZZ</name>
<gene>
    <name evidence="9" type="ORF">S01H4_38846</name>
</gene>
<feature type="domain" description="ABC transmembrane type-1" evidence="8">
    <location>
        <begin position="11"/>
        <end position="200"/>
    </location>
</feature>
<feature type="transmembrane region" description="Helical" evidence="7">
    <location>
        <begin position="60"/>
        <end position="84"/>
    </location>
</feature>
<comment type="caution">
    <text evidence="9">The sequence shown here is derived from an EMBL/GenBank/DDBJ whole genome shotgun (WGS) entry which is preliminary data.</text>
</comment>
<dbReference type="AlphaFoldDB" id="X1BFL7"/>
<reference evidence="9" key="1">
    <citation type="journal article" date="2014" name="Front. Microbiol.">
        <title>High frequency of phylogenetically diverse reductive dehalogenase-homologous genes in deep subseafloor sedimentary metagenomes.</title>
        <authorList>
            <person name="Kawai M."/>
            <person name="Futagami T."/>
            <person name="Toyoda A."/>
            <person name="Takaki Y."/>
            <person name="Nishi S."/>
            <person name="Hori S."/>
            <person name="Arai W."/>
            <person name="Tsubouchi T."/>
            <person name="Morono Y."/>
            <person name="Uchiyama I."/>
            <person name="Ito T."/>
            <person name="Fujiyama A."/>
            <person name="Inagaki F."/>
            <person name="Takami H."/>
        </authorList>
    </citation>
    <scope>NUCLEOTIDE SEQUENCE</scope>
    <source>
        <strain evidence="9">Expedition CK06-06</strain>
    </source>
</reference>
<feature type="transmembrane region" description="Helical" evidence="7">
    <location>
        <begin position="177"/>
        <end position="200"/>
    </location>
</feature>
<evidence type="ECO:0000259" key="8">
    <source>
        <dbReference type="PROSITE" id="PS50928"/>
    </source>
</evidence>
<feature type="transmembrane region" description="Helical" evidence="7">
    <location>
        <begin position="140"/>
        <end position="157"/>
    </location>
</feature>
<proteinExistence type="predicted"/>
<dbReference type="GO" id="GO:0005886">
    <property type="term" value="C:plasma membrane"/>
    <property type="evidence" value="ECO:0007669"/>
    <property type="project" value="UniProtKB-SubCell"/>
</dbReference>
<keyword evidence="5 7" id="KW-1133">Transmembrane helix</keyword>
<keyword evidence="4 7" id="KW-0812">Transmembrane</keyword>
<evidence type="ECO:0000256" key="2">
    <source>
        <dbReference type="ARBA" id="ARBA00022448"/>
    </source>
</evidence>
<evidence type="ECO:0000313" key="9">
    <source>
        <dbReference type="EMBL" id="GAG94739.1"/>
    </source>
</evidence>
<organism evidence="9">
    <name type="scientific">marine sediment metagenome</name>
    <dbReference type="NCBI Taxonomy" id="412755"/>
    <lineage>
        <taxon>unclassified sequences</taxon>
        <taxon>metagenomes</taxon>
        <taxon>ecological metagenomes</taxon>
    </lineage>
</organism>
<dbReference type="Gene3D" id="1.10.3720.10">
    <property type="entry name" value="MetI-like"/>
    <property type="match status" value="1"/>
</dbReference>
<dbReference type="InterPro" id="IPR050366">
    <property type="entry name" value="BP-dependent_transpt_permease"/>
</dbReference>
<keyword evidence="6 7" id="KW-0472">Membrane</keyword>
<dbReference type="Pfam" id="PF00528">
    <property type="entry name" value="BPD_transp_1"/>
    <property type="match status" value="1"/>
</dbReference>
<dbReference type="CDD" id="cd06261">
    <property type="entry name" value="TM_PBP2"/>
    <property type="match status" value="1"/>
</dbReference>
<dbReference type="InterPro" id="IPR000515">
    <property type="entry name" value="MetI-like"/>
</dbReference>
<dbReference type="EMBL" id="BART01020989">
    <property type="protein sequence ID" value="GAG94739.1"/>
    <property type="molecule type" value="Genomic_DNA"/>
</dbReference>
<evidence type="ECO:0000256" key="4">
    <source>
        <dbReference type="ARBA" id="ARBA00022692"/>
    </source>
</evidence>
<keyword evidence="2" id="KW-0813">Transport</keyword>
<dbReference type="PROSITE" id="PS50928">
    <property type="entry name" value="ABC_TM1"/>
    <property type="match status" value="1"/>
</dbReference>
<dbReference type="GO" id="GO:0055085">
    <property type="term" value="P:transmembrane transport"/>
    <property type="evidence" value="ECO:0007669"/>
    <property type="project" value="InterPro"/>
</dbReference>
<feature type="non-terminal residue" evidence="9">
    <location>
        <position position="1"/>
    </location>
</feature>
<keyword evidence="3" id="KW-1003">Cell membrane</keyword>
<dbReference type="PANTHER" id="PTHR43386:SF25">
    <property type="entry name" value="PEPTIDE ABC TRANSPORTER PERMEASE PROTEIN"/>
    <property type="match status" value="1"/>
</dbReference>
<protein>
    <recommendedName>
        <fullName evidence="8">ABC transmembrane type-1 domain-containing protein</fullName>
    </recommendedName>
</protein>
<evidence type="ECO:0000256" key="5">
    <source>
        <dbReference type="ARBA" id="ARBA00022989"/>
    </source>
</evidence>
<dbReference type="SUPFAM" id="SSF161098">
    <property type="entry name" value="MetI-like"/>
    <property type="match status" value="1"/>
</dbReference>
<dbReference type="InterPro" id="IPR035906">
    <property type="entry name" value="MetI-like_sf"/>
</dbReference>
<evidence type="ECO:0000256" key="7">
    <source>
        <dbReference type="SAM" id="Phobius"/>
    </source>
</evidence>
<dbReference type="PANTHER" id="PTHR43386">
    <property type="entry name" value="OLIGOPEPTIDE TRANSPORT SYSTEM PERMEASE PROTEIN APPC"/>
    <property type="match status" value="1"/>
</dbReference>
<comment type="subcellular location">
    <subcellularLocation>
        <location evidence="1">Cell membrane</location>
        <topology evidence="1">Multi-pass membrane protein</topology>
    </subcellularLocation>
</comment>
<accession>X1BFL7</accession>
<sequence>TRYFSRLLFGARMTMGLALIATVLAFVVGGVFGFLAAAGGGWVDQILSRLNDAIMAFPSIMLALIVIAALGTSIPVLIIMVCLIEATPVFRLTRALGMDISVMDFVEAARARGENMSWIVRREIFPNTFVPLAAEFGLRYTYSILFISALSFLGLGVQPPQADWGVMVRENMIGLTYGSAAAVIPAAAIGSLTVGINLIVDAFVEHGNRDVSEEMI</sequence>